<name>A0A0P7Z9L6_9EURY</name>
<comment type="caution">
    <text evidence="1">The sequence shown here is derived from an EMBL/GenBank/DDBJ whole genome shotgun (WGS) entry which is preliminary data.</text>
</comment>
<evidence type="ECO:0000313" key="1">
    <source>
        <dbReference type="EMBL" id="KPQ40935.1"/>
    </source>
</evidence>
<sequence length="118" mass="13093">PDKKPVNISISVNIIPVMAANPGDIFITRKDKTPVDVLETEKNIYVLIGLAEIEPKDIMLTCSGKTLGIYANNPQNLVNEMVELPARINKTGIKTTYKNGILEVIFNKTKLVKRSRNS</sequence>
<dbReference type="Proteomes" id="UP000050360">
    <property type="component" value="Unassembled WGS sequence"/>
</dbReference>
<feature type="non-terminal residue" evidence="1">
    <location>
        <position position="1"/>
    </location>
</feature>
<dbReference type="CDD" id="cd00298">
    <property type="entry name" value="ACD_sHsps_p23-like"/>
    <property type="match status" value="1"/>
</dbReference>
<dbReference type="SUPFAM" id="SSF49764">
    <property type="entry name" value="HSP20-like chaperones"/>
    <property type="match status" value="1"/>
</dbReference>
<dbReference type="EMBL" id="LKCM01000488">
    <property type="protein sequence ID" value="KPQ40935.1"/>
    <property type="molecule type" value="Genomic_DNA"/>
</dbReference>
<protein>
    <submittedName>
        <fullName evidence="1">Hsp20/alpha crystallin family protein</fullName>
    </submittedName>
</protein>
<evidence type="ECO:0000313" key="2">
    <source>
        <dbReference type="Proteomes" id="UP000050360"/>
    </source>
</evidence>
<reference evidence="1 2" key="1">
    <citation type="submission" date="2015-09" db="EMBL/GenBank/DDBJ databases">
        <title>A metagenomics-based metabolic model of nitrate-dependent anaerobic oxidation of methane by Methanoperedens-like archaea.</title>
        <authorList>
            <person name="Arshad A."/>
            <person name="Speth D.R."/>
            <person name="De Graaf R.M."/>
            <person name="Op Den Camp H.J."/>
            <person name="Jetten M.S."/>
            <person name="Welte C.U."/>
        </authorList>
    </citation>
    <scope>NUCLEOTIDE SEQUENCE [LARGE SCALE GENOMIC DNA]</scope>
</reference>
<dbReference type="InterPro" id="IPR008978">
    <property type="entry name" value="HSP20-like_chaperone"/>
</dbReference>
<organism evidence="1 2">
    <name type="scientific">Candidatus Methanoperedens nitratireducens</name>
    <dbReference type="NCBI Taxonomy" id="1392998"/>
    <lineage>
        <taxon>Archaea</taxon>
        <taxon>Methanobacteriati</taxon>
        <taxon>Methanobacteriota</taxon>
        <taxon>Stenosarchaea group</taxon>
        <taxon>Methanomicrobia</taxon>
        <taxon>Methanosarcinales</taxon>
        <taxon>ANME-2 cluster</taxon>
        <taxon>Candidatus Methanoperedentaceae</taxon>
        <taxon>Candidatus Methanoperedens</taxon>
    </lineage>
</organism>
<accession>A0A0P7Z9L6</accession>
<gene>
    <name evidence="1" type="ORF">MPEBLZ_04517</name>
</gene>
<proteinExistence type="predicted"/>
<dbReference type="AlphaFoldDB" id="A0A0P7Z9L6"/>
<dbReference type="Gene3D" id="2.60.40.790">
    <property type="match status" value="1"/>
</dbReference>